<name>A0A9P4P609_9PLEO</name>
<dbReference type="AlphaFoldDB" id="A0A9P4P609"/>
<dbReference type="OrthoDB" id="3801194at2759"/>
<evidence type="ECO:0000313" key="2">
    <source>
        <dbReference type="Proteomes" id="UP000799764"/>
    </source>
</evidence>
<comment type="caution">
    <text evidence="1">The sequence shown here is derived from an EMBL/GenBank/DDBJ whole genome shotgun (WGS) entry which is preliminary data.</text>
</comment>
<sequence>MTETIFDPTLLLQRGNGISSGLSPSMTPSELAVAVNYIMTTWWPQLCRSSRTQMMKDTGMFEEGWYDADGLLDIQNPAFWKIVNALGTLYAKIDTRYPNDDIRTFRIRWIVARRGDTVALLAEGPPAGKKDPNGKPAMKGFRIKGPRDGWLDFQMELDVLKAQRDAADETMDPEAAAIAPKMVINGDGALIHASTSGPAGGPAFSPAQRKDIAEQVGAALSDDEQTAVNVGKWIVDQGLVGENAGDERTVDGAGEATLEASTALVDTAAVLDMEDDDDDDDEDWVKVGEGDEADDFTVPVGSTYVYKKEDAKKPRKSWWFGRWYY</sequence>
<gene>
    <name evidence="1" type="ORF">P171DRAFT_527089</name>
</gene>
<protein>
    <submittedName>
        <fullName evidence="1">Uncharacterized protein</fullName>
    </submittedName>
</protein>
<dbReference type="Proteomes" id="UP000799764">
    <property type="component" value="Unassembled WGS sequence"/>
</dbReference>
<proteinExistence type="predicted"/>
<reference evidence="1" key="1">
    <citation type="journal article" date="2020" name="Stud. Mycol.">
        <title>101 Dothideomycetes genomes: a test case for predicting lifestyles and emergence of pathogens.</title>
        <authorList>
            <person name="Haridas S."/>
            <person name="Albert R."/>
            <person name="Binder M."/>
            <person name="Bloem J."/>
            <person name="Labutti K."/>
            <person name="Salamov A."/>
            <person name="Andreopoulos B."/>
            <person name="Baker S."/>
            <person name="Barry K."/>
            <person name="Bills G."/>
            <person name="Bluhm B."/>
            <person name="Cannon C."/>
            <person name="Castanera R."/>
            <person name="Culley D."/>
            <person name="Daum C."/>
            <person name="Ezra D."/>
            <person name="Gonzalez J."/>
            <person name="Henrissat B."/>
            <person name="Kuo A."/>
            <person name="Liang C."/>
            <person name="Lipzen A."/>
            <person name="Lutzoni F."/>
            <person name="Magnuson J."/>
            <person name="Mondo S."/>
            <person name="Nolan M."/>
            <person name="Ohm R."/>
            <person name="Pangilinan J."/>
            <person name="Park H.-J."/>
            <person name="Ramirez L."/>
            <person name="Alfaro M."/>
            <person name="Sun H."/>
            <person name="Tritt A."/>
            <person name="Yoshinaga Y."/>
            <person name="Zwiers L.-H."/>
            <person name="Turgeon B."/>
            <person name="Goodwin S."/>
            <person name="Spatafora J."/>
            <person name="Crous P."/>
            <person name="Grigoriev I."/>
        </authorList>
    </citation>
    <scope>NUCLEOTIDE SEQUENCE</scope>
    <source>
        <strain evidence="1">CBS 690.94</strain>
    </source>
</reference>
<keyword evidence="2" id="KW-1185">Reference proteome</keyword>
<evidence type="ECO:0000313" key="1">
    <source>
        <dbReference type="EMBL" id="KAF2437219.1"/>
    </source>
</evidence>
<dbReference type="EMBL" id="MU001518">
    <property type="protein sequence ID" value="KAF2437219.1"/>
    <property type="molecule type" value="Genomic_DNA"/>
</dbReference>
<organism evidence="1 2">
    <name type="scientific">Karstenula rhodostoma CBS 690.94</name>
    <dbReference type="NCBI Taxonomy" id="1392251"/>
    <lineage>
        <taxon>Eukaryota</taxon>
        <taxon>Fungi</taxon>
        <taxon>Dikarya</taxon>
        <taxon>Ascomycota</taxon>
        <taxon>Pezizomycotina</taxon>
        <taxon>Dothideomycetes</taxon>
        <taxon>Pleosporomycetidae</taxon>
        <taxon>Pleosporales</taxon>
        <taxon>Massarineae</taxon>
        <taxon>Didymosphaeriaceae</taxon>
        <taxon>Karstenula</taxon>
    </lineage>
</organism>
<accession>A0A9P4P609</accession>